<sequence length="182" mass="19806">MAHPDATRAWVADVVRSGLQPRSELRDHVVAAIAADHPELPADATADAWIAAAEAAWREDAATWPAVTDHDRLERAFALLEEKDVVVLQGVADHWVARDELARRVPRPAGIAWFTPTDVWHAIDAGMLEVNLWHGTTANVAPGDALLDDALAAFAAAGLDAHFDEGRIEVAARWQRRPDEPA</sequence>
<evidence type="ECO:0000259" key="1">
    <source>
        <dbReference type="Pfam" id="PF21831"/>
    </source>
</evidence>
<accession>A0A3N0GM18</accession>
<dbReference type="Pfam" id="PF21831">
    <property type="entry name" value="DUF6891"/>
    <property type="match status" value="1"/>
</dbReference>
<dbReference type="InterPro" id="IPR054186">
    <property type="entry name" value="DUF6891"/>
</dbReference>
<dbReference type="OrthoDB" id="5515732at2"/>
<reference evidence="2 3" key="1">
    <citation type="submission" date="2018-11" db="EMBL/GenBank/DDBJ databases">
        <authorList>
            <person name="Li F."/>
        </authorList>
    </citation>
    <scope>NUCLEOTIDE SEQUENCE [LARGE SCALE GENOMIC DNA]</scope>
    <source>
        <strain evidence="2 3">Gsoil 818</strain>
    </source>
</reference>
<keyword evidence="3" id="KW-1185">Reference proteome</keyword>
<dbReference type="EMBL" id="RJSF01000041">
    <property type="protein sequence ID" value="RNM13266.1"/>
    <property type="molecule type" value="Genomic_DNA"/>
</dbReference>
<organism evidence="2 3">
    <name type="scientific">Nocardioides pocheonensis</name>
    <dbReference type="NCBI Taxonomy" id="661485"/>
    <lineage>
        <taxon>Bacteria</taxon>
        <taxon>Bacillati</taxon>
        <taxon>Actinomycetota</taxon>
        <taxon>Actinomycetes</taxon>
        <taxon>Propionibacteriales</taxon>
        <taxon>Nocardioidaceae</taxon>
        <taxon>Nocardioides</taxon>
    </lineage>
</organism>
<dbReference type="Proteomes" id="UP000279994">
    <property type="component" value="Unassembled WGS sequence"/>
</dbReference>
<protein>
    <recommendedName>
        <fullName evidence="1">DUF6891 domain-containing protein</fullName>
    </recommendedName>
</protein>
<comment type="caution">
    <text evidence="2">The sequence shown here is derived from an EMBL/GenBank/DDBJ whole genome shotgun (WGS) entry which is preliminary data.</text>
</comment>
<feature type="domain" description="DUF6891" evidence="1">
    <location>
        <begin position="6"/>
        <end position="177"/>
    </location>
</feature>
<proteinExistence type="predicted"/>
<dbReference type="AlphaFoldDB" id="A0A3N0GM18"/>
<name>A0A3N0GM18_9ACTN</name>
<evidence type="ECO:0000313" key="3">
    <source>
        <dbReference type="Proteomes" id="UP000279994"/>
    </source>
</evidence>
<dbReference type="RefSeq" id="WP_123223871.1">
    <property type="nucleotide sequence ID" value="NZ_RJSF01000041.1"/>
</dbReference>
<evidence type="ECO:0000313" key="2">
    <source>
        <dbReference type="EMBL" id="RNM13266.1"/>
    </source>
</evidence>
<gene>
    <name evidence="2" type="ORF">EFL26_15735</name>
</gene>